<dbReference type="HAMAP" id="MF_01211">
    <property type="entry name" value="DHODB_Fe_S_bind"/>
    <property type="match status" value="1"/>
</dbReference>
<feature type="binding site" evidence="15 17">
    <location>
        <position position="225"/>
    </location>
    <ligand>
        <name>[2Fe-2S] cluster</name>
        <dbReference type="ChEBI" id="CHEBI:190135"/>
    </ligand>
</feature>
<organism evidence="19 20">
    <name type="scientific">Fumia xinanensis</name>
    <dbReference type="NCBI Taxonomy" id="2763659"/>
    <lineage>
        <taxon>Bacteria</taxon>
        <taxon>Bacillati</taxon>
        <taxon>Bacillota</taxon>
        <taxon>Clostridia</taxon>
        <taxon>Eubacteriales</taxon>
        <taxon>Oscillospiraceae</taxon>
        <taxon>Fumia</taxon>
    </lineage>
</organism>
<comment type="caution">
    <text evidence="15">Lacks conserved residue(s) required for the propagation of feature annotation.</text>
</comment>
<comment type="pathway">
    <text evidence="1 15">Pyrimidine metabolism; UMP biosynthesis via de novo pathway; orotate from (S)-dihydroorotate (NAD(+) route): step 1/1.</text>
</comment>
<evidence type="ECO:0000256" key="14">
    <source>
        <dbReference type="ARBA" id="ARBA00082223"/>
    </source>
</evidence>
<dbReference type="InterPro" id="IPR050353">
    <property type="entry name" value="PyrK_electron_transfer"/>
</dbReference>
<feature type="binding site" evidence="15 16">
    <location>
        <begin position="51"/>
        <end position="54"/>
    </location>
    <ligand>
        <name>FAD</name>
        <dbReference type="ChEBI" id="CHEBI:57692"/>
    </ligand>
</feature>
<comment type="cofactor">
    <cofactor evidence="15 16">
        <name>FAD</name>
        <dbReference type="ChEBI" id="CHEBI:57692"/>
    </cofactor>
    <text evidence="15 16">Binds 1 FAD per subunit.</text>
</comment>
<evidence type="ECO:0000256" key="11">
    <source>
        <dbReference type="ARBA" id="ARBA00023004"/>
    </source>
</evidence>
<feature type="binding site" evidence="15 17">
    <location>
        <position position="220"/>
    </location>
    <ligand>
        <name>[2Fe-2S] cluster</name>
        <dbReference type="ChEBI" id="CHEBI:190135"/>
    </ligand>
</feature>
<dbReference type="RefSeq" id="WP_249294264.1">
    <property type="nucleotide sequence ID" value="NZ_JACRSV010000001.1"/>
</dbReference>
<dbReference type="SUPFAM" id="SSF52343">
    <property type="entry name" value="Ferredoxin reductase-like, C-terminal NADP-linked domain"/>
    <property type="match status" value="1"/>
</dbReference>
<evidence type="ECO:0000256" key="9">
    <source>
        <dbReference type="ARBA" id="ARBA00022975"/>
    </source>
</evidence>
<dbReference type="PIRSF" id="PIRSF006816">
    <property type="entry name" value="Cyc3_hyd_g"/>
    <property type="match status" value="1"/>
</dbReference>
<evidence type="ECO:0000256" key="15">
    <source>
        <dbReference type="HAMAP-Rule" id="MF_01211"/>
    </source>
</evidence>
<dbReference type="FunFam" id="2.10.240.10:FF:000001">
    <property type="entry name" value="Dihydroorotate dehydrogenase B (NAD(+)), electron transfer subunit"/>
    <property type="match status" value="1"/>
</dbReference>
<dbReference type="InterPro" id="IPR023455">
    <property type="entry name" value="Dihydroorotate_DHASE_ETsu"/>
</dbReference>
<protein>
    <recommendedName>
        <fullName evidence="13 15">Dihydroorotate dehydrogenase B (NAD(+)), electron transfer subunit</fullName>
    </recommendedName>
    <alternativeName>
        <fullName evidence="14 15">Dihydroorotate oxidase B, electron transfer subunit</fullName>
    </alternativeName>
</protein>
<feature type="binding site" evidence="15 17">
    <location>
        <position position="228"/>
    </location>
    <ligand>
        <name>[2Fe-2S] cluster</name>
        <dbReference type="ChEBI" id="CHEBI:190135"/>
    </ligand>
</feature>
<keyword evidence="20" id="KW-1185">Reference proteome</keyword>
<evidence type="ECO:0000256" key="7">
    <source>
        <dbReference type="ARBA" id="ARBA00022723"/>
    </source>
</evidence>
<comment type="cofactor">
    <cofactor evidence="17">
        <name>[2Fe-2S] cluster</name>
        <dbReference type="ChEBI" id="CHEBI:190135"/>
    </cofactor>
    <text evidence="17">Binds 1 [2Fe-2S] cluster per subunit.</text>
</comment>
<dbReference type="PROSITE" id="PS51384">
    <property type="entry name" value="FAD_FR"/>
    <property type="match status" value="1"/>
</dbReference>
<keyword evidence="6 15" id="KW-0001">2Fe-2S</keyword>
<keyword evidence="4 15" id="KW-0813">Transport</keyword>
<evidence type="ECO:0000259" key="18">
    <source>
        <dbReference type="PROSITE" id="PS51384"/>
    </source>
</evidence>
<comment type="similarity">
    <text evidence="2 15">Belongs to the PyrK family.</text>
</comment>
<feature type="domain" description="FAD-binding FR-type" evidence="18">
    <location>
        <begin position="3"/>
        <end position="100"/>
    </location>
</feature>
<dbReference type="GO" id="GO:0046872">
    <property type="term" value="F:metal ion binding"/>
    <property type="evidence" value="ECO:0007669"/>
    <property type="project" value="UniProtKB-KW"/>
</dbReference>
<evidence type="ECO:0000256" key="4">
    <source>
        <dbReference type="ARBA" id="ARBA00022448"/>
    </source>
</evidence>
<proteinExistence type="inferred from homology"/>
<gene>
    <name evidence="15" type="primary">pyrK</name>
    <name evidence="19" type="ORF">H8710_04715</name>
</gene>
<dbReference type="InterPro" id="IPR017938">
    <property type="entry name" value="Riboflavin_synthase-like_b-brl"/>
</dbReference>
<keyword evidence="5 15" id="KW-0285">Flavoprotein</keyword>
<evidence type="ECO:0000256" key="3">
    <source>
        <dbReference type="ARBA" id="ARBA00011669"/>
    </source>
</evidence>
<dbReference type="Gene3D" id="3.40.50.80">
    <property type="entry name" value="Nucleotide-binding domain of ferredoxin-NADP reductase (FNR) module"/>
    <property type="match status" value="1"/>
</dbReference>
<keyword evidence="7 15" id="KW-0479">Metal-binding</keyword>
<feature type="binding site" evidence="15 17">
    <location>
        <position position="245"/>
    </location>
    <ligand>
        <name>[2Fe-2S] cluster</name>
        <dbReference type="ChEBI" id="CHEBI:190135"/>
    </ligand>
</feature>
<dbReference type="GO" id="GO:0009055">
    <property type="term" value="F:electron transfer activity"/>
    <property type="evidence" value="ECO:0007669"/>
    <property type="project" value="UniProtKB-UniRule"/>
</dbReference>
<evidence type="ECO:0000256" key="2">
    <source>
        <dbReference type="ARBA" id="ARBA00006422"/>
    </source>
</evidence>
<dbReference type="GO" id="GO:0051537">
    <property type="term" value="F:2 iron, 2 sulfur cluster binding"/>
    <property type="evidence" value="ECO:0007669"/>
    <property type="project" value="UniProtKB-KW"/>
</dbReference>
<dbReference type="PANTHER" id="PTHR43513:SF3">
    <property type="entry name" value="DIHYDROOROTATE DEHYDROGENASE B (NAD(+)), ELECTRON TRANSFER SUBUNIT-RELATED"/>
    <property type="match status" value="1"/>
</dbReference>
<dbReference type="Pfam" id="PF10418">
    <property type="entry name" value="DHODB_Fe-S_bind"/>
    <property type="match status" value="1"/>
</dbReference>
<dbReference type="GO" id="GO:0044205">
    <property type="term" value="P:'de novo' UMP biosynthetic process"/>
    <property type="evidence" value="ECO:0007669"/>
    <property type="project" value="UniProtKB-UniRule"/>
</dbReference>
<comment type="subunit">
    <text evidence="3 15">Heterotetramer of 2 PyrK and 2 PyrD type B subunits.</text>
</comment>
<dbReference type="GO" id="GO:0050660">
    <property type="term" value="F:flavin adenine dinucleotide binding"/>
    <property type="evidence" value="ECO:0007669"/>
    <property type="project" value="InterPro"/>
</dbReference>
<dbReference type="EMBL" id="JACRSV010000001">
    <property type="protein sequence ID" value="MBC8559370.1"/>
    <property type="molecule type" value="Genomic_DNA"/>
</dbReference>
<comment type="caution">
    <text evidence="19">The sequence shown here is derived from an EMBL/GenBank/DDBJ whole genome shotgun (WGS) entry which is preliminary data.</text>
</comment>
<evidence type="ECO:0000256" key="1">
    <source>
        <dbReference type="ARBA" id="ARBA00004715"/>
    </source>
</evidence>
<accession>A0A926E4I0</accession>
<dbReference type="CDD" id="cd06218">
    <property type="entry name" value="DHOD_e_trans"/>
    <property type="match status" value="1"/>
</dbReference>
<evidence type="ECO:0000256" key="17">
    <source>
        <dbReference type="PIRSR" id="PIRSR006816-2"/>
    </source>
</evidence>
<dbReference type="PANTHER" id="PTHR43513">
    <property type="entry name" value="DIHYDROOROTATE DEHYDROGENASE B (NAD(+)), ELECTRON TRANSFER SUBUNIT"/>
    <property type="match status" value="1"/>
</dbReference>
<dbReference type="InterPro" id="IPR017927">
    <property type="entry name" value="FAD-bd_FR_type"/>
</dbReference>
<evidence type="ECO:0000313" key="19">
    <source>
        <dbReference type="EMBL" id="MBC8559370.1"/>
    </source>
</evidence>
<dbReference type="GO" id="GO:0016491">
    <property type="term" value="F:oxidoreductase activity"/>
    <property type="evidence" value="ECO:0007669"/>
    <property type="project" value="InterPro"/>
</dbReference>
<evidence type="ECO:0000256" key="5">
    <source>
        <dbReference type="ARBA" id="ARBA00022630"/>
    </source>
</evidence>
<keyword evidence="8 15" id="KW-0274">FAD</keyword>
<comment type="function">
    <text evidence="15">Responsible for channeling the electrons from the oxidation of dihydroorotate from the FMN redox center in the PyrD type B subunit to the ultimate electron acceptor NAD(+).</text>
</comment>
<evidence type="ECO:0000256" key="12">
    <source>
        <dbReference type="ARBA" id="ARBA00023014"/>
    </source>
</evidence>
<evidence type="ECO:0000313" key="20">
    <source>
        <dbReference type="Proteomes" id="UP000610760"/>
    </source>
</evidence>
<dbReference type="Gene3D" id="2.10.240.10">
    <property type="entry name" value="Dihydroorotate dehydrogenase, electron transfer subunit"/>
    <property type="match status" value="1"/>
</dbReference>
<evidence type="ECO:0000256" key="8">
    <source>
        <dbReference type="ARBA" id="ARBA00022827"/>
    </source>
</evidence>
<evidence type="ECO:0000256" key="10">
    <source>
        <dbReference type="ARBA" id="ARBA00022982"/>
    </source>
</evidence>
<comment type="cofactor">
    <cofactor evidence="15">
        <name>[2Fe-2S] cluster</name>
        <dbReference type="ChEBI" id="CHEBI:190135"/>
    </cofactor>
    <text evidence="15">Binds 1 [2Fe-2S] cluster per subunit.</text>
</comment>
<evidence type="ECO:0000256" key="6">
    <source>
        <dbReference type="ARBA" id="ARBA00022714"/>
    </source>
</evidence>
<dbReference type="InterPro" id="IPR037117">
    <property type="entry name" value="Dihydroorotate_DH_ele_sf"/>
</dbReference>
<dbReference type="InterPro" id="IPR019480">
    <property type="entry name" value="Dihydroorotate_DH_Fe-S-bd"/>
</dbReference>
<keyword evidence="12 15" id="KW-0411">Iron-sulfur</keyword>
<dbReference type="InterPro" id="IPR039261">
    <property type="entry name" value="FNR_nucleotide-bd"/>
</dbReference>
<reference evidence="19" key="1">
    <citation type="submission" date="2020-08" db="EMBL/GenBank/DDBJ databases">
        <title>Genome public.</title>
        <authorList>
            <person name="Liu C."/>
            <person name="Sun Q."/>
        </authorList>
    </citation>
    <scope>NUCLEOTIDE SEQUENCE</scope>
    <source>
        <strain evidence="19">NSJ-33</strain>
    </source>
</reference>
<keyword evidence="10 15" id="KW-0249">Electron transport</keyword>
<dbReference type="Proteomes" id="UP000610760">
    <property type="component" value="Unassembled WGS sequence"/>
</dbReference>
<name>A0A926E4I0_9FIRM</name>
<dbReference type="Gene3D" id="2.40.30.10">
    <property type="entry name" value="Translation factors"/>
    <property type="match status" value="1"/>
</dbReference>
<dbReference type="InterPro" id="IPR012165">
    <property type="entry name" value="Cyt_c3_hydrogenase_gsu"/>
</dbReference>
<evidence type="ECO:0000256" key="13">
    <source>
        <dbReference type="ARBA" id="ARBA00069792"/>
    </source>
</evidence>
<sequence>MPYVQGIYPILFKENLSKNVFDFTIKSKEIASLAQPGQFVQIRVPYMPLRRPISLADINLDKDYIRIVFEIKGQGTGYLAQFKAWDNLDILGPLGRGFTMLPPNKRVYLIGGGIGTPPLVPLAGYYGGNATVITGFRNAKAVILDDEFKKFFNEHILCTDDGSMGIKGFVTDVLYQRLKGGDRPDMIYACGPKPMLQRVAQLAAEFDIECEISMEERMACGIGACLGCACKTHEHDGTSSYAHVCKDGPVFNSKEVIF</sequence>
<evidence type="ECO:0000256" key="16">
    <source>
        <dbReference type="PIRSR" id="PIRSR006816-1"/>
    </source>
</evidence>
<keyword evidence="9 15" id="KW-0665">Pyrimidine biosynthesis</keyword>
<dbReference type="SUPFAM" id="SSF63380">
    <property type="entry name" value="Riboflavin synthase domain-like"/>
    <property type="match status" value="1"/>
</dbReference>
<dbReference type="AlphaFoldDB" id="A0A926E4I0"/>
<keyword evidence="11 15" id="KW-0408">Iron</keyword>
<feature type="binding site" evidence="15 16">
    <location>
        <begin position="75"/>
        <end position="76"/>
    </location>
    <ligand>
        <name>FAD</name>
        <dbReference type="ChEBI" id="CHEBI:57692"/>
    </ligand>
</feature>